<evidence type="ECO:0000256" key="8">
    <source>
        <dbReference type="SAM" id="SignalP"/>
    </source>
</evidence>
<gene>
    <name evidence="9" type="ORF">RHP49_02220</name>
</gene>
<proteinExistence type="inferred from homology"/>
<organism evidence="9 10">
    <name type="scientific">Thalassobellus suaedae</name>
    <dbReference type="NCBI Taxonomy" id="3074124"/>
    <lineage>
        <taxon>Bacteria</taxon>
        <taxon>Pseudomonadati</taxon>
        <taxon>Bacteroidota</taxon>
        <taxon>Flavobacteriia</taxon>
        <taxon>Flavobacteriales</taxon>
        <taxon>Flavobacteriaceae</taxon>
        <taxon>Thalassobellus</taxon>
    </lineage>
</organism>
<accession>A0ABY9Y4A4</accession>
<feature type="chain" id="PRO_5047549717" evidence="8">
    <location>
        <begin position="24"/>
        <end position="440"/>
    </location>
</feature>
<dbReference type="EMBL" id="CP134536">
    <property type="protein sequence ID" value="WNH13076.1"/>
    <property type="molecule type" value="Genomic_DNA"/>
</dbReference>
<dbReference type="InterPro" id="IPR003423">
    <property type="entry name" value="OMP_efflux"/>
</dbReference>
<evidence type="ECO:0000256" key="7">
    <source>
        <dbReference type="ARBA" id="ARBA00023237"/>
    </source>
</evidence>
<keyword evidence="8" id="KW-0732">Signal</keyword>
<dbReference type="Gene3D" id="1.20.1600.10">
    <property type="entry name" value="Outer membrane efflux proteins (OEP)"/>
    <property type="match status" value="1"/>
</dbReference>
<evidence type="ECO:0000313" key="9">
    <source>
        <dbReference type="EMBL" id="WNH13076.1"/>
    </source>
</evidence>
<evidence type="ECO:0000313" key="10">
    <source>
        <dbReference type="Proteomes" id="UP001303407"/>
    </source>
</evidence>
<dbReference type="PANTHER" id="PTHR30026">
    <property type="entry name" value="OUTER MEMBRANE PROTEIN TOLC"/>
    <property type="match status" value="1"/>
</dbReference>
<dbReference type="PANTHER" id="PTHR30026:SF20">
    <property type="entry name" value="OUTER MEMBRANE PROTEIN TOLC"/>
    <property type="match status" value="1"/>
</dbReference>
<dbReference type="Proteomes" id="UP001303407">
    <property type="component" value="Chromosome"/>
</dbReference>
<protein>
    <submittedName>
        <fullName evidence="9">TolC family protein</fullName>
    </submittedName>
</protein>
<keyword evidence="4" id="KW-1134">Transmembrane beta strand</keyword>
<name>A0ABY9Y4A4_9FLAO</name>
<keyword evidence="5" id="KW-0812">Transmembrane</keyword>
<evidence type="ECO:0000256" key="1">
    <source>
        <dbReference type="ARBA" id="ARBA00004442"/>
    </source>
</evidence>
<keyword evidence="6" id="KW-0472">Membrane</keyword>
<keyword evidence="3" id="KW-0813">Transport</keyword>
<dbReference type="InterPro" id="IPR051906">
    <property type="entry name" value="TolC-like"/>
</dbReference>
<keyword evidence="7" id="KW-0998">Cell outer membrane</keyword>
<dbReference type="SUPFAM" id="SSF56954">
    <property type="entry name" value="Outer membrane efflux proteins (OEP)"/>
    <property type="match status" value="1"/>
</dbReference>
<evidence type="ECO:0000256" key="2">
    <source>
        <dbReference type="ARBA" id="ARBA00007613"/>
    </source>
</evidence>
<reference evidence="9 10" key="1">
    <citation type="submission" date="2023-09" db="EMBL/GenBank/DDBJ databases">
        <title>Thalassobella suaedae gen. nov., sp. nov., a marine bacterium of the family Flavobacteriaceae isolated from a halophyte Suaeda japonica.</title>
        <authorList>
            <person name="Lee S.Y."/>
            <person name="Hwang C.Y."/>
        </authorList>
    </citation>
    <scope>NUCLEOTIDE SEQUENCE [LARGE SCALE GENOMIC DNA]</scope>
    <source>
        <strain evidence="9 10">HL-DH10</strain>
    </source>
</reference>
<comment type="subcellular location">
    <subcellularLocation>
        <location evidence="1">Cell outer membrane</location>
    </subcellularLocation>
</comment>
<keyword evidence="10" id="KW-1185">Reference proteome</keyword>
<evidence type="ECO:0000256" key="5">
    <source>
        <dbReference type="ARBA" id="ARBA00022692"/>
    </source>
</evidence>
<evidence type="ECO:0000256" key="6">
    <source>
        <dbReference type="ARBA" id="ARBA00023136"/>
    </source>
</evidence>
<comment type="similarity">
    <text evidence="2">Belongs to the outer membrane factor (OMF) (TC 1.B.17) family.</text>
</comment>
<feature type="signal peptide" evidence="8">
    <location>
        <begin position="1"/>
        <end position="23"/>
    </location>
</feature>
<sequence length="440" mass="50346">MKLNKTKILFLLAIILVTHTNYAQDSIPLNLESAIKLALDKNTDIIIANYQVYTSEFALKEAKGNFLPKLYASANYNRNINRQVIFLPTAFGMGGGVTELGADNDYRATLNLSVPIFSHFNNNNKKLIETRLNYQNEVARNTRLNVINSIKKAYFNYLIAQEMVKVRQKQLKSAQETFIDIEKRKKLGTLTDYDFTTAKVQVAQAKNSLLEAQNTILPLANNLKLVLGLKKNDILKLTESVALLEHELVFEENPSELLSQNSTLKQLEIDIEVKKNQIKLAKSAFFPTLDAVGAYNYQAQEDGFHFSDYRWINTSFVGLKLQFSIFNGNITKNKLQQAKIAKNISEEQKEYTTEATKMQLQVLLSQLEFAKQKTEVQKENMNLTEEALRLTKKRYQLGVGTFLEVNNAELSYTQARLFWLQAISDYKSAYYDYQLVIGQY</sequence>
<dbReference type="RefSeq" id="WP_415863054.1">
    <property type="nucleotide sequence ID" value="NZ_CP134536.1"/>
</dbReference>
<evidence type="ECO:0000256" key="4">
    <source>
        <dbReference type="ARBA" id="ARBA00022452"/>
    </source>
</evidence>
<dbReference type="Pfam" id="PF02321">
    <property type="entry name" value="OEP"/>
    <property type="match status" value="2"/>
</dbReference>
<evidence type="ECO:0000256" key="3">
    <source>
        <dbReference type="ARBA" id="ARBA00022448"/>
    </source>
</evidence>